<keyword evidence="3" id="KW-0813">Transport</keyword>
<dbReference type="InterPro" id="IPR036249">
    <property type="entry name" value="Thioredoxin-like_sf"/>
</dbReference>
<dbReference type="CDD" id="cd02947">
    <property type="entry name" value="TRX_family"/>
    <property type="match status" value="1"/>
</dbReference>
<dbReference type="GO" id="GO:0005829">
    <property type="term" value="C:cytosol"/>
    <property type="evidence" value="ECO:0007669"/>
    <property type="project" value="TreeGrafter"/>
</dbReference>
<dbReference type="PANTHER" id="PTHR45663">
    <property type="entry name" value="GEO12009P1"/>
    <property type="match status" value="1"/>
</dbReference>
<proteinExistence type="inferred from homology"/>
<comment type="caution">
    <text evidence="12">The sequence shown here is derived from an EMBL/GenBank/DDBJ whole genome shotgun (WGS) entry which is preliminary data.</text>
</comment>
<dbReference type="PROSITE" id="PS00194">
    <property type="entry name" value="THIOREDOXIN_1"/>
    <property type="match status" value="1"/>
</dbReference>
<keyword evidence="4" id="KW-0249">Electron transport</keyword>
<evidence type="ECO:0000256" key="9">
    <source>
        <dbReference type="PIRSR" id="PIRSR000077-1"/>
    </source>
</evidence>
<dbReference type="GO" id="GO:0045454">
    <property type="term" value="P:cell redox homeostasis"/>
    <property type="evidence" value="ECO:0007669"/>
    <property type="project" value="TreeGrafter"/>
</dbReference>
<accession>A0A371J8D0</accession>
<evidence type="ECO:0000256" key="1">
    <source>
        <dbReference type="ARBA" id="ARBA00008987"/>
    </source>
</evidence>
<dbReference type="InterPro" id="IPR017937">
    <property type="entry name" value="Thioredoxin_CS"/>
</dbReference>
<dbReference type="RefSeq" id="WP_094366869.1">
    <property type="nucleotide sequence ID" value="NZ_NOJY02000004.1"/>
</dbReference>
<feature type="active site" description="Nucleophile" evidence="9">
    <location>
        <position position="30"/>
    </location>
</feature>
<evidence type="ECO:0000256" key="2">
    <source>
        <dbReference type="ARBA" id="ARBA00020570"/>
    </source>
</evidence>
<dbReference type="PROSITE" id="PS51352">
    <property type="entry name" value="THIOREDOXIN_2"/>
    <property type="match status" value="1"/>
</dbReference>
<evidence type="ECO:0000256" key="7">
    <source>
        <dbReference type="NCBIfam" id="TIGR01068"/>
    </source>
</evidence>
<dbReference type="NCBIfam" id="TIGR01068">
    <property type="entry name" value="thioredoxin"/>
    <property type="match status" value="1"/>
</dbReference>
<dbReference type="EMBL" id="NOJY02000004">
    <property type="protein sequence ID" value="RDY29022.1"/>
    <property type="molecule type" value="Genomic_DNA"/>
</dbReference>
<dbReference type="PANTHER" id="PTHR45663:SF11">
    <property type="entry name" value="GEO12009P1"/>
    <property type="match status" value="1"/>
</dbReference>
<dbReference type="PIRSF" id="PIRSF000077">
    <property type="entry name" value="Thioredoxin"/>
    <property type="match status" value="1"/>
</dbReference>
<dbReference type="PRINTS" id="PR00421">
    <property type="entry name" value="THIOREDOXIN"/>
</dbReference>
<dbReference type="AlphaFoldDB" id="A0A371J8D0"/>
<evidence type="ECO:0000313" key="13">
    <source>
        <dbReference type="Proteomes" id="UP000215694"/>
    </source>
</evidence>
<evidence type="ECO:0000259" key="11">
    <source>
        <dbReference type="PROSITE" id="PS51352"/>
    </source>
</evidence>
<evidence type="ECO:0000256" key="6">
    <source>
        <dbReference type="ARBA" id="ARBA00023284"/>
    </source>
</evidence>
<dbReference type="InterPro" id="IPR005746">
    <property type="entry name" value="Thioredoxin"/>
</dbReference>
<dbReference type="OrthoDB" id="9790390at2"/>
<dbReference type="Pfam" id="PF00085">
    <property type="entry name" value="Thioredoxin"/>
    <property type="match status" value="1"/>
</dbReference>
<reference evidence="12 13" key="1">
    <citation type="journal article" date="2017" name="Genome Announc.">
        <title>Draft Genome Sequence of Romboutsia weinsteinii sp. nov. Strain CCRI-19649(T) Isolated from Surface Water.</title>
        <authorList>
            <person name="Maheux A.F."/>
            <person name="Boudreau D.K."/>
            <person name="Berube E."/>
            <person name="Boissinot M."/>
            <person name="Cantin P."/>
            <person name="Raymond F."/>
            <person name="Corbeil J."/>
            <person name="Omar R.F."/>
            <person name="Bergeron M.G."/>
        </authorList>
    </citation>
    <scope>NUCLEOTIDE SEQUENCE [LARGE SCALE GENOMIC DNA]</scope>
    <source>
        <strain evidence="12 13">CCRI-19649</strain>
    </source>
</reference>
<feature type="site" description="Contributes to redox potential value" evidence="9">
    <location>
        <position position="31"/>
    </location>
</feature>
<evidence type="ECO:0000313" key="12">
    <source>
        <dbReference type="EMBL" id="RDY29022.1"/>
    </source>
</evidence>
<evidence type="ECO:0000256" key="10">
    <source>
        <dbReference type="PIRSR" id="PIRSR000077-4"/>
    </source>
</evidence>
<dbReference type="SUPFAM" id="SSF52833">
    <property type="entry name" value="Thioredoxin-like"/>
    <property type="match status" value="1"/>
</dbReference>
<evidence type="ECO:0000256" key="8">
    <source>
        <dbReference type="PIRNR" id="PIRNR000077"/>
    </source>
</evidence>
<dbReference type="GO" id="GO:0015035">
    <property type="term" value="F:protein-disulfide reductase activity"/>
    <property type="evidence" value="ECO:0007669"/>
    <property type="project" value="UniProtKB-UniRule"/>
</dbReference>
<feature type="site" description="Deprotonates C-terminal active site Cys" evidence="9">
    <location>
        <position position="24"/>
    </location>
</feature>
<gene>
    <name evidence="12" type="primary">trxA</name>
    <name evidence="12" type="ORF">CHL78_003630</name>
</gene>
<dbReference type="Gene3D" id="3.40.30.10">
    <property type="entry name" value="Glutaredoxin"/>
    <property type="match status" value="1"/>
</dbReference>
<feature type="active site" description="Nucleophile" evidence="9">
    <location>
        <position position="33"/>
    </location>
</feature>
<keyword evidence="13" id="KW-1185">Reference proteome</keyword>
<evidence type="ECO:0000256" key="3">
    <source>
        <dbReference type="ARBA" id="ARBA00022448"/>
    </source>
</evidence>
<dbReference type="Proteomes" id="UP000215694">
    <property type="component" value="Unassembled WGS sequence"/>
</dbReference>
<sequence>MAKIVNTSQFRSDVENGSGVTVVDFFATWCGPCKMLTPVFEALGQEMDGEARFVKVDIDQSLEIAQQFRISTVPTMMIFKDGKPVESLVGFMPKEKIKAKVQKHL</sequence>
<feature type="disulfide bond" description="Redox-active" evidence="10">
    <location>
        <begin position="30"/>
        <end position="33"/>
    </location>
</feature>
<organism evidence="12 13">
    <name type="scientific">Romboutsia weinsteinii</name>
    <dbReference type="NCBI Taxonomy" id="2020949"/>
    <lineage>
        <taxon>Bacteria</taxon>
        <taxon>Bacillati</taxon>
        <taxon>Bacillota</taxon>
        <taxon>Clostridia</taxon>
        <taxon>Peptostreptococcales</taxon>
        <taxon>Peptostreptococcaceae</taxon>
        <taxon>Romboutsia</taxon>
    </lineage>
</organism>
<evidence type="ECO:0000256" key="4">
    <source>
        <dbReference type="ARBA" id="ARBA00022982"/>
    </source>
</evidence>
<keyword evidence="5 10" id="KW-1015">Disulfide bond</keyword>
<name>A0A371J8D0_9FIRM</name>
<comment type="similarity">
    <text evidence="1 8">Belongs to the thioredoxin family.</text>
</comment>
<dbReference type="InterPro" id="IPR013766">
    <property type="entry name" value="Thioredoxin_domain"/>
</dbReference>
<protein>
    <recommendedName>
        <fullName evidence="2 7">Thioredoxin</fullName>
    </recommendedName>
</protein>
<keyword evidence="6 10" id="KW-0676">Redox-active center</keyword>
<evidence type="ECO:0000256" key="5">
    <source>
        <dbReference type="ARBA" id="ARBA00023157"/>
    </source>
</evidence>
<feature type="site" description="Contributes to redox potential value" evidence="9">
    <location>
        <position position="32"/>
    </location>
</feature>
<dbReference type="FunFam" id="3.40.30.10:FF:000001">
    <property type="entry name" value="Thioredoxin"/>
    <property type="match status" value="1"/>
</dbReference>
<feature type="domain" description="Thioredoxin" evidence="11">
    <location>
        <begin position="1"/>
        <end position="105"/>
    </location>
</feature>